<dbReference type="Proteomes" id="UP000318141">
    <property type="component" value="Unassembled WGS sequence"/>
</dbReference>
<reference evidence="2 3" key="1">
    <citation type="submission" date="2019-07" db="EMBL/GenBank/DDBJ databases">
        <title>Genome sequencing of lignin-degrading bacterial isolates.</title>
        <authorList>
            <person name="Gladden J."/>
        </authorList>
    </citation>
    <scope>NUCLEOTIDE SEQUENCE [LARGE SCALE GENOMIC DNA]</scope>
    <source>
        <strain evidence="2 3">J11</strain>
    </source>
</reference>
<evidence type="ECO:0000256" key="1">
    <source>
        <dbReference type="SAM" id="Phobius"/>
    </source>
</evidence>
<dbReference type="OrthoDB" id="8967043at2"/>
<proteinExistence type="predicted"/>
<name>A0A562B702_9BURK</name>
<accession>A0A562B702</accession>
<dbReference type="AlphaFoldDB" id="A0A562B702"/>
<feature type="transmembrane region" description="Helical" evidence="1">
    <location>
        <begin position="80"/>
        <end position="100"/>
    </location>
</feature>
<protein>
    <submittedName>
        <fullName evidence="2">Uncharacterized protein</fullName>
    </submittedName>
</protein>
<sequence>MLGIGLGDVVAASLAAAGACLVCSIPPGFVSHLLRHFPGWVLRTYGRRALVTPLLAILVIGRIVGLAIDGQIDSPAGQAMVIAAAFLALVIASALLRFYLSDFRKSR</sequence>
<evidence type="ECO:0000313" key="3">
    <source>
        <dbReference type="Proteomes" id="UP000318141"/>
    </source>
</evidence>
<keyword evidence="1" id="KW-0812">Transmembrane</keyword>
<dbReference type="EMBL" id="VLJN01000044">
    <property type="protein sequence ID" value="TWG80985.1"/>
    <property type="molecule type" value="Genomic_DNA"/>
</dbReference>
<keyword evidence="3" id="KW-1185">Reference proteome</keyword>
<feature type="transmembrane region" description="Helical" evidence="1">
    <location>
        <begin position="6"/>
        <end position="29"/>
    </location>
</feature>
<keyword evidence="1" id="KW-1133">Transmembrane helix</keyword>
<comment type="caution">
    <text evidence="2">The sequence shown here is derived from an EMBL/GenBank/DDBJ whole genome shotgun (WGS) entry which is preliminary data.</text>
</comment>
<feature type="transmembrane region" description="Helical" evidence="1">
    <location>
        <begin position="50"/>
        <end position="68"/>
    </location>
</feature>
<keyword evidence="1" id="KW-0472">Membrane</keyword>
<evidence type="ECO:0000313" key="2">
    <source>
        <dbReference type="EMBL" id="TWG80985.1"/>
    </source>
</evidence>
<gene>
    <name evidence="2" type="ORF">L602_004900000090</name>
</gene>
<organism evidence="2 3">
    <name type="scientific">Cupriavidus gilardii J11</name>
    <dbReference type="NCBI Taxonomy" id="936133"/>
    <lineage>
        <taxon>Bacteria</taxon>
        <taxon>Pseudomonadati</taxon>
        <taxon>Pseudomonadota</taxon>
        <taxon>Betaproteobacteria</taxon>
        <taxon>Burkholderiales</taxon>
        <taxon>Burkholderiaceae</taxon>
        <taxon>Cupriavidus</taxon>
    </lineage>
</organism>